<dbReference type="InterPro" id="IPR050855">
    <property type="entry name" value="NDM-1-like"/>
</dbReference>
<evidence type="ECO:0000259" key="13">
    <source>
        <dbReference type="SMART" id="SM00849"/>
    </source>
</evidence>
<dbReference type="SUPFAM" id="SSF56281">
    <property type="entry name" value="Metallo-hydrolase/oxidoreductase"/>
    <property type="match status" value="1"/>
</dbReference>
<comment type="similarity">
    <text evidence="4">Belongs to the metallo-beta-lactamase superfamily. Class-B beta-lactamase family.</text>
</comment>
<dbReference type="InterPro" id="IPR001018">
    <property type="entry name" value="Beta-lactamase_class-B_CS"/>
</dbReference>
<keyword evidence="8" id="KW-0732">Signal</keyword>
<evidence type="ECO:0000256" key="11">
    <source>
        <dbReference type="ARBA" id="ARBA00022833"/>
    </source>
</evidence>
<comment type="subcellular location">
    <subcellularLocation>
        <location evidence="3">Periplasm</location>
    </subcellularLocation>
</comment>
<comment type="catalytic activity">
    <reaction evidence="1">
        <text>a beta-lactam + H2O = a substituted beta-amino acid</text>
        <dbReference type="Rhea" id="RHEA:20401"/>
        <dbReference type="ChEBI" id="CHEBI:15377"/>
        <dbReference type="ChEBI" id="CHEBI:35627"/>
        <dbReference type="ChEBI" id="CHEBI:140347"/>
        <dbReference type="EC" id="3.5.2.6"/>
    </reaction>
</comment>
<comment type="cofactor">
    <cofactor evidence="2">
        <name>Zn(2+)</name>
        <dbReference type="ChEBI" id="CHEBI:29105"/>
    </cofactor>
</comment>
<evidence type="ECO:0000256" key="2">
    <source>
        <dbReference type="ARBA" id="ARBA00001947"/>
    </source>
</evidence>
<evidence type="ECO:0000256" key="4">
    <source>
        <dbReference type="ARBA" id="ARBA00005250"/>
    </source>
</evidence>
<dbReference type="PANTHER" id="PTHR42951">
    <property type="entry name" value="METALLO-BETA-LACTAMASE DOMAIN-CONTAINING"/>
    <property type="match status" value="1"/>
</dbReference>
<gene>
    <name evidence="14" type="ORF">CLV91_0325</name>
</gene>
<organism evidence="14 15">
    <name type="scientific">Maribacter vaceletii</name>
    <dbReference type="NCBI Taxonomy" id="1206816"/>
    <lineage>
        <taxon>Bacteria</taxon>
        <taxon>Pseudomonadati</taxon>
        <taxon>Bacteroidota</taxon>
        <taxon>Flavobacteriia</taxon>
        <taxon>Flavobacteriales</taxon>
        <taxon>Flavobacteriaceae</taxon>
        <taxon>Maribacter</taxon>
    </lineage>
</organism>
<evidence type="ECO:0000256" key="12">
    <source>
        <dbReference type="ARBA" id="ARBA00023251"/>
    </source>
</evidence>
<dbReference type="Gene3D" id="3.60.15.10">
    <property type="entry name" value="Ribonuclease Z/Hydroxyacylglutathione hydrolase-like"/>
    <property type="match status" value="1"/>
</dbReference>
<dbReference type="AlphaFoldDB" id="A0A495EBL8"/>
<comment type="subunit">
    <text evidence="5">Monomer.</text>
</comment>
<dbReference type="InterPro" id="IPR058199">
    <property type="entry name" value="BlaB//VIM/IMP-1"/>
</dbReference>
<accession>A0A495EBL8</accession>
<protein>
    <recommendedName>
        <fullName evidence="6">beta-lactamase</fullName>
        <ecNumber evidence="6">3.5.2.6</ecNumber>
    </recommendedName>
</protein>
<keyword evidence="9" id="KW-0574">Periplasm</keyword>
<evidence type="ECO:0000256" key="1">
    <source>
        <dbReference type="ARBA" id="ARBA00001526"/>
    </source>
</evidence>
<evidence type="ECO:0000256" key="3">
    <source>
        <dbReference type="ARBA" id="ARBA00004418"/>
    </source>
</evidence>
<reference evidence="14 15" key="1">
    <citation type="submission" date="2018-10" db="EMBL/GenBank/DDBJ databases">
        <title>Genomic Encyclopedia of Archaeal and Bacterial Type Strains, Phase II (KMG-II): from individual species to whole genera.</title>
        <authorList>
            <person name="Goeker M."/>
        </authorList>
    </citation>
    <scope>NUCLEOTIDE SEQUENCE [LARGE SCALE GENOMIC DNA]</scope>
    <source>
        <strain evidence="14 15">DSM 25230</strain>
    </source>
</reference>
<name>A0A495EBL8_9FLAO</name>
<dbReference type="NCBIfam" id="NF033088">
    <property type="entry name" value="bla_subclass_B1"/>
    <property type="match status" value="1"/>
</dbReference>
<proteinExistence type="inferred from homology"/>
<dbReference type="CDD" id="cd16302">
    <property type="entry name" value="CcrA-like_MBL-B1"/>
    <property type="match status" value="1"/>
</dbReference>
<keyword evidence="7" id="KW-0479">Metal-binding</keyword>
<keyword evidence="12" id="KW-0046">Antibiotic resistance</keyword>
<evidence type="ECO:0000313" key="14">
    <source>
        <dbReference type="EMBL" id="RKR14250.1"/>
    </source>
</evidence>
<dbReference type="SMART" id="SM00849">
    <property type="entry name" value="Lactamase_B"/>
    <property type="match status" value="1"/>
</dbReference>
<keyword evidence="10" id="KW-0378">Hydrolase</keyword>
<dbReference type="PANTHER" id="PTHR42951:SF4">
    <property type="entry name" value="ACYL-COENZYME A THIOESTERASE MBLAC2"/>
    <property type="match status" value="1"/>
</dbReference>
<dbReference type="OrthoDB" id="9769598at2"/>
<dbReference type="PROSITE" id="PS00744">
    <property type="entry name" value="BETA_LACTAMASE_B_2"/>
    <property type="match status" value="1"/>
</dbReference>
<evidence type="ECO:0000256" key="6">
    <source>
        <dbReference type="ARBA" id="ARBA00012865"/>
    </source>
</evidence>
<dbReference type="EMBL" id="RBIQ01000007">
    <property type="protein sequence ID" value="RKR14250.1"/>
    <property type="molecule type" value="Genomic_DNA"/>
</dbReference>
<dbReference type="GO" id="GO:0042597">
    <property type="term" value="C:periplasmic space"/>
    <property type="evidence" value="ECO:0007669"/>
    <property type="project" value="UniProtKB-SubCell"/>
</dbReference>
<dbReference type="GO" id="GO:0046677">
    <property type="term" value="P:response to antibiotic"/>
    <property type="evidence" value="ECO:0007669"/>
    <property type="project" value="UniProtKB-KW"/>
</dbReference>
<comment type="caution">
    <text evidence="14">The sequence shown here is derived from an EMBL/GenBank/DDBJ whole genome shotgun (WGS) entry which is preliminary data.</text>
</comment>
<dbReference type="GO" id="GO:0008270">
    <property type="term" value="F:zinc ion binding"/>
    <property type="evidence" value="ECO:0007669"/>
    <property type="project" value="InterPro"/>
</dbReference>
<dbReference type="RefSeq" id="WP_121063302.1">
    <property type="nucleotide sequence ID" value="NZ_RBIQ01000007.1"/>
</dbReference>
<dbReference type="GO" id="GO:0008800">
    <property type="term" value="F:beta-lactamase activity"/>
    <property type="evidence" value="ECO:0007669"/>
    <property type="project" value="UniProtKB-EC"/>
</dbReference>
<dbReference type="GO" id="GO:0017001">
    <property type="term" value="P:antibiotic catabolic process"/>
    <property type="evidence" value="ECO:0007669"/>
    <property type="project" value="InterPro"/>
</dbReference>
<dbReference type="EC" id="3.5.2.6" evidence="6"/>
<sequence>MNKTFLSLLSIFLCYSCSAPKKTVKGLTTDSLKIKEVSTNTFVHTSYLQTNDFGNVPCNGMVYFNEDEAIVFDTPTNNTISKQLIHWIENVQKKKITAVVATHFHNDCLGGLEEFHANGTKSYASTKTISLAKKNKVKVLPQEGFTKGLKLIIGKKPVFTSFYGEGHTKDNVVGYIPEENVLFGGCLIKTLNATKGYLGDANVKEWSATVSKIKEEKPGVKIVIPGHGKTGGIELLDYTISLFSTK</sequence>
<feature type="domain" description="Metallo-beta-lactamase" evidence="13">
    <location>
        <begin position="57"/>
        <end position="227"/>
    </location>
</feature>
<evidence type="ECO:0000313" key="15">
    <source>
        <dbReference type="Proteomes" id="UP000269412"/>
    </source>
</evidence>
<evidence type="ECO:0000256" key="5">
    <source>
        <dbReference type="ARBA" id="ARBA00011245"/>
    </source>
</evidence>
<dbReference type="Pfam" id="PF00753">
    <property type="entry name" value="Lactamase_B"/>
    <property type="match status" value="1"/>
</dbReference>
<evidence type="ECO:0000256" key="9">
    <source>
        <dbReference type="ARBA" id="ARBA00022764"/>
    </source>
</evidence>
<evidence type="ECO:0000256" key="10">
    <source>
        <dbReference type="ARBA" id="ARBA00022801"/>
    </source>
</evidence>
<dbReference type="InterPro" id="IPR001279">
    <property type="entry name" value="Metallo-B-lactamas"/>
</dbReference>
<evidence type="ECO:0000256" key="7">
    <source>
        <dbReference type="ARBA" id="ARBA00022723"/>
    </source>
</evidence>
<keyword evidence="11" id="KW-0862">Zinc</keyword>
<keyword evidence="15" id="KW-1185">Reference proteome</keyword>
<dbReference type="Proteomes" id="UP000269412">
    <property type="component" value="Unassembled WGS sequence"/>
</dbReference>
<evidence type="ECO:0000256" key="8">
    <source>
        <dbReference type="ARBA" id="ARBA00022729"/>
    </source>
</evidence>
<dbReference type="InterPro" id="IPR036866">
    <property type="entry name" value="RibonucZ/Hydroxyglut_hydro"/>
</dbReference>